<evidence type="ECO:0000313" key="3">
    <source>
        <dbReference type="EMBL" id="RRJ87791.1"/>
    </source>
</evidence>
<dbReference type="OrthoDB" id="5120781at2"/>
<dbReference type="RefSeq" id="WP_124969624.1">
    <property type="nucleotide sequence ID" value="NZ_RQVS01000003.1"/>
</dbReference>
<evidence type="ECO:0000256" key="1">
    <source>
        <dbReference type="SAM" id="MobiDB-lite"/>
    </source>
</evidence>
<accession>A0A3P3VYA1</accession>
<dbReference type="EMBL" id="RQVS01000003">
    <property type="protein sequence ID" value="RRJ87791.1"/>
    <property type="molecule type" value="Genomic_DNA"/>
</dbReference>
<comment type="caution">
    <text evidence="3">The sequence shown here is derived from an EMBL/GenBank/DDBJ whole genome shotgun (WGS) entry which is preliminary data.</text>
</comment>
<dbReference type="AlphaFoldDB" id="A0A3P3VYA1"/>
<dbReference type="Proteomes" id="UP000274391">
    <property type="component" value="Unassembled WGS sequence"/>
</dbReference>
<organism evidence="3 4">
    <name type="scientific">Gulosibacter macacae</name>
    <dbReference type="NCBI Taxonomy" id="2488791"/>
    <lineage>
        <taxon>Bacteria</taxon>
        <taxon>Bacillati</taxon>
        <taxon>Actinomycetota</taxon>
        <taxon>Actinomycetes</taxon>
        <taxon>Micrococcales</taxon>
        <taxon>Microbacteriaceae</taxon>
        <taxon>Gulosibacter</taxon>
    </lineage>
</organism>
<feature type="transmembrane region" description="Helical" evidence="2">
    <location>
        <begin position="38"/>
        <end position="56"/>
    </location>
</feature>
<evidence type="ECO:0000256" key="2">
    <source>
        <dbReference type="SAM" id="Phobius"/>
    </source>
</evidence>
<keyword evidence="2" id="KW-0812">Transmembrane</keyword>
<evidence type="ECO:0000313" key="4">
    <source>
        <dbReference type="Proteomes" id="UP000274391"/>
    </source>
</evidence>
<gene>
    <name evidence="3" type="ORF">EG850_02715</name>
</gene>
<keyword evidence="2" id="KW-0472">Membrane</keyword>
<protein>
    <submittedName>
        <fullName evidence="3">Uncharacterized protein</fullName>
    </submittedName>
</protein>
<sequence length="63" mass="6668">MSTAHEAEPANEPLAATDASVVTDAPDDHGKFSLSEDWLATLVGFGIVVLCLAQVIPNIKGWF</sequence>
<reference evidence="3 4" key="1">
    <citation type="submission" date="2018-11" db="EMBL/GenBank/DDBJ databases">
        <title>YIM 102482-1 draft genome.</title>
        <authorList>
            <person name="Li G."/>
            <person name="Jiang Y."/>
        </authorList>
    </citation>
    <scope>NUCLEOTIDE SEQUENCE [LARGE SCALE GENOMIC DNA]</scope>
    <source>
        <strain evidence="3 4">YIM 102482-1</strain>
    </source>
</reference>
<keyword evidence="4" id="KW-1185">Reference proteome</keyword>
<name>A0A3P3VYA1_9MICO</name>
<keyword evidence="2" id="KW-1133">Transmembrane helix</keyword>
<feature type="region of interest" description="Disordered" evidence="1">
    <location>
        <begin position="1"/>
        <end position="20"/>
    </location>
</feature>
<proteinExistence type="predicted"/>